<organism evidence="1">
    <name type="scientific">Sylvanvirus sp</name>
    <dbReference type="NCBI Taxonomy" id="2487774"/>
    <lineage>
        <taxon>Viruses</taxon>
    </lineage>
</organism>
<dbReference type="EMBL" id="MK072548">
    <property type="protein sequence ID" value="AYV87239.1"/>
    <property type="molecule type" value="Genomic_DNA"/>
</dbReference>
<feature type="non-terminal residue" evidence="1">
    <location>
        <position position="1"/>
    </location>
</feature>
<proteinExistence type="predicted"/>
<accession>A0A3G5AMI0</accession>
<sequence length="34" mass="4188">LNLALDLIYHIQISQEMFTYKLYTPTILFTWMEH</sequence>
<protein>
    <submittedName>
        <fullName evidence="1">Uncharacterized protein</fullName>
    </submittedName>
</protein>
<name>A0A3G5AMI0_9VIRU</name>
<evidence type="ECO:0000313" key="1">
    <source>
        <dbReference type="EMBL" id="AYV87239.1"/>
    </source>
</evidence>
<gene>
    <name evidence="1" type="ORF">Sylvanvirus42_1</name>
</gene>
<reference evidence="1" key="1">
    <citation type="submission" date="2018-10" db="EMBL/GenBank/DDBJ databases">
        <title>Hidden diversity of soil giant viruses.</title>
        <authorList>
            <person name="Schulz F."/>
            <person name="Alteio L."/>
            <person name="Goudeau D."/>
            <person name="Ryan E.M."/>
            <person name="Malmstrom R.R."/>
            <person name="Blanchard J."/>
            <person name="Woyke T."/>
        </authorList>
    </citation>
    <scope>NUCLEOTIDE SEQUENCE</scope>
    <source>
        <strain evidence="1">SYV1</strain>
    </source>
</reference>